<gene>
    <name evidence="2" type="ORF">IK5_03375</name>
</gene>
<proteinExistence type="predicted"/>
<evidence type="ECO:0000313" key="3">
    <source>
        <dbReference type="Proteomes" id="UP000006967"/>
    </source>
</evidence>
<dbReference type="GO" id="GO:0030572">
    <property type="term" value="F:phosphatidyltransferase activity"/>
    <property type="evidence" value="ECO:0007669"/>
    <property type="project" value="UniProtKB-ARBA"/>
</dbReference>
<sequence length="84" mass="9932">MHAKIVLVDDTIATIGTANMDVRSFELNYEIISVLYESKTVHDIKRDFEEDFKHSTEIKWNSFQKRSIKKRILESFMRLISPLL</sequence>
<dbReference type="PANTHER" id="PTHR21248">
    <property type="entry name" value="CARDIOLIPIN SYNTHASE"/>
    <property type="match status" value="1"/>
</dbReference>
<dbReference type="InterPro" id="IPR025202">
    <property type="entry name" value="PLD-like_dom"/>
</dbReference>
<reference evidence="2 3" key="1">
    <citation type="submission" date="2012-04" db="EMBL/GenBank/DDBJ databases">
        <title>The Genome Sequence of Bacillus cereus VD154.</title>
        <authorList>
            <consortium name="The Broad Institute Genome Sequencing Platform"/>
            <consortium name="The Broad Institute Genome Sequencing Center for Infectious Disease"/>
            <person name="Feldgarden M."/>
            <person name="Van der Auwera G.A."/>
            <person name="Mahillon J."/>
            <person name="Duprez V."/>
            <person name="Timmery S."/>
            <person name="Mattelet C."/>
            <person name="Dierick K."/>
            <person name="Sun M."/>
            <person name="Yu Z."/>
            <person name="Zhu L."/>
            <person name="Hu X."/>
            <person name="Shank E.B."/>
            <person name="Swiecicka I."/>
            <person name="Hansen B.M."/>
            <person name="Andrup L."/>
            <person name="Young S.K."/>
            <person name="Zeng Q."/>
            <person name="Gargeya S."/>
            <person name="Fitzgerald M."/>
            <person name="Haas B."/>
            <person name="Abouelleil A."/>
            <person name="Alvarado L."/>
            <person name="Arachchi H.M."/>
            <person name="Berlin A."/>
            <person name="Chapman S.B."/>
            <person name="Goldberg J."/>
            <person name="Griggs A."/>
            <person name="Gujja S."/>
            <person name="Hansen M."/>
            <person name="Howarth C."/>
            <person name="Imamovic A."/>
            <person name="Larimer J."/>
            <person name="McCowen C."/>
            <person name="Montmayeur A."/>
            <person name="Murphy C."/>
            <person name="Neiman D."/>
            <person name="Pearson M."/>
            <person name="Priest M."/>
            <person name="Roberts A."/>
            <person name="Saif S."/>
            <person name="Shea T."/>
            <person name="Sisk P."/>
            <person name="Sykes S."/>
            <person name="Wortman J."/>
            <person name="Nusbaum C."/>
            <person name="Birren B."/>
        </authorList>
    </citation>
    <scope>NUCLEOTIDE SEQUENCE [LARGE SCALE GENOMIC DNA]</scope>
    <source>
        <strain evidence="2 3">VD154</strain>
    </source>
</reference>
<dbReference type="PANTHER" id="PTHR21248:SF20">
    <property type="entry name" value="CARDIOLIPIN SYNTHASE YWIE-RELATED"/>
    <property type="match status" value="1"/>
</dbReference>
<dbReference type="InterPro" id="IPR001736">
    <property type="entry name" value="PLipase_D/transphosphatidylase"/>
</dbReference>
<dbReference type="AlphaFoldDB" id="A0A9W5P1U4"/>
<dbReference type="Pfam" id="PF13091">
    <property type="entry name" value="PLDc_2"/>
    <property type="match status" value="1"/>
</dbReference>
<evidence type="ECO:0000259" key="1">
    <source>
        <dbReference type="PROSITE" id="PS50035"/>
    </source>
</evidence>
<organism evidence="2 3">
    <name type="scientific">Bacillus cereus VD154</name>
    <dbReference type="NCBI Taxonomy" id="1053238"/>
    <lineage>
        <taxon>Bacteria</taxon>
        <taxon>Bacillati</taxon>
        <taxon>Bacillota</taxon>
        <taxon>Bacilli</taxon>
        <taxon>Bacillales</taxon>
        <taxon>Bacillaceae</taxon>
        <taxon>Bacillus</taxon>
        <taxon>Bacillus cereus group</taxon>
    </lineage>
</organism>
<name>A0A9W5P1U4_BACCE</name>
<evidence type="ECO:0000313" key="2">
    <source>
        <dbReference type="EMBL" id="EJR70834.1"/>
    </source>
</evidence>
<dbReference type="SUPFAM" id="SSF56024">
    <property type="entry name" value="Phospholipase D/nuclease"/>
    <property type="match status" value="1"/>
</dbReference>
<feature type="domain" description="PLD phosphodiesterase" evidence="1">
    <location>
        <begin position="1"/>
        <end position="24"/>
    </location>
</feature>
<dbReference type="GO" id="GO:0032049">
    <property type="term" value="P:cardiolipin biosynthetic process"/>
    <property type="evidence" value="ECO:0007669"/>
    <property type="project" value="UniProtKB-ARBA"/>
</dbReference>
<dbReference type="PROSITE" id="PS50035">
    <property type="entry name" value="PLD"/>
    <property type="match status" value="1"/>
</dbReference>
<dbReference type="Gene3D" id="3.30.870.10">
    <property type="entry name" value="Endonuclease Chain A"/>
    <property type="match status" value="1"/>
</dbReference>
<accession>A0A9W5P1U4</accession>
<comment type="caution">
    <text evidence="2">The sequence shown here is derived from an EMBL/GenBank/DDBJ whole genome shotgun (WGS) entry which is preliminary data.</text>
</comment>
<dbReference type="Proteomes" id="UP000006967">
    <property type="component" value="Unassembled WGS sequence"/>
</dbReference>
<dbReference type="EMBL" id="AHFG01000036">
    <property type="protein sequence ID" value="EJR70834.1"/>
    <property type="molecule type" value="Genomic_DNA"/>
</dbReference>
<protein>
    <submittedName>
        <fullName evidence="2">Cardiolipin synthase 1</fullName>
    </submittedName>
</protein>